<dbReference type="PANTHER" id="PTHR12558">
    <property type="entry name" value="CELL DIVISION CYCLE 16,23,27"/>
    <property type="match status" value="1"/>
</dbReference>
<dbReference type="Pfam" id="PF13432">
    <property type="entry name" value="TPR_16"/>
    <property type="match status" value="1"/>
</dbReference>
<feature type="DNA-binding region" description="OmpR/PhoB-type" evidence="2">
    <location>
        <begin position="9"/>
        <end position="106"/>
    </location>
</feature>
<evidence type="ECO:0000313" key="6">
    <source>
        <dbReference type="Proteomes" id="UP001595477"/>
    </source>
</evidence>
<dbReference type="RefSeq" id="WP_241155589.1">
    <property type="nucleotide sequence ID" value="NZ_JBHRSX010000021.1"/>
</dbReference>
<evidence type="ECO:0000313" key="5">
    <source>
        <dbReference type="EMBL" id="MFC3202275.1"/>
    </source>
</evidence>
<reference evidence="6" key="1">
    <citation type="journal article" date="2019" name="Int. J. Syst. Evol. Microbiol.">
        <title>The Global Catalogue of Microorganisms (GCM) 10K type strain sequencing project: providing services to taxonomists for standard genome sequencing and annotation.</title>
        <authorList>
            <consortium name="The Broad Institute Genomics Platform"/>
            <consortium name="The Broad Institute Genome Sequencing Center for Infectious Disease"/>
            <person name="Wu L."/>
            <person name="Ma J."/>
        </authorList>
    </citation>
    <scope>NUCLEOTIDE SEQUENCE [LARGE SCALE GENOMIC DNA]</scope>
    <source>
        <strain evidence="6">KCTC 52449</strain>
    </source>
</reference>
<dbReference type="InterPro" id="IPR019734">
    <property type="entry name" value="TPR_rpt"/>
</dbReference>
<dbReference type="EMBL" id="JBHRSX010000021">
    <property type="protein sequence ID" value="MFC3202275.1"/>
    <property type="molecule type" value="Genomic_DNA"/>
</dbReference>
<gene>
    <name evidence="5" type="ORF">ACFOEW_10645</name>
</gene>
<dbReference type="InterPro" id="IPR036388">
    <property type="entry name" value="WH-like_DNA-bd_sf"/>
</dbReference>
<dbReference type="SUPFAM" id="SSF48452">
    <property type="entry name" value="TPR-like"/>
    <property type="match status" value="2"/>
</dbReference>
<evidence type="ECO:0000256" key="3">
    <source>
        <dbReference type="SAM" id="MobiDB-lite"/>
    </source>
</evidence>
<dbReference type="InterPro" id="IPR011990">
    <property type="entry name" value="TPR-like_helical_dom_sf"/>
</dbReference>
<feature type="domain" description="OmpR/PhoB-type" evidence="4">
    <location>
        <begin position="9"/>
        <end position="106"/>
    </location>
</feature>
<dbReference type="SMART" id="SM00028">
    <property type="entry name" value="TPR"/>
    <property type="match status" value="3"/>
</dbReference>
<accession>A0ABV7JW16</accession>
<dbReference type="InterPro" id="IPR016032">
    <property type="entry name" value="Sig_transdc_resp-reg_C-effctor"/>
</dbReference>
<dbReference type="Pfam" id="PF00486">
    <property type="entry name" value="Trans_reg_C"/>
    <property type="match status" value="1"/>
</dbReference>
<comment type="caution">
    <text evidence="5">The sequence shown here is derived from an EMBL/GenBank/DDBJ whole genome shotgun (WGS) entry which is preliminary data.</text>
</comment>
<evidence type="ECO:0000256" key="1">
    <source>
        <dbReference type="ARBA" id="ARBA00023125"/>
    </source>
</evidence>
<name>A0ABV7JW16_9ALTE</name>
<evidence type="ECO:0000259" key="4">
    <source>
        <dbReference type="PROSITE" id="PS51755"/>
    </source>
</evidence>
<dbReference type="InterPro" id="IPR001867">
    <property type="entry name" value="OmpR/PhoB-type_DNA-bd"/>
</dbReference>
<keyword evidence="1 2" id="KW-0238">DNA-binding</keyword>
<proteinExistence type="predicted"/>
<dbReference type="CDD" id="cd00383">
    <property type="entry name" value="trans_reg_C"/>
    <property type="match status" value="1"/>
</dbReference>
<dbReference type="SMART" id="SM00862">
    <property type="entry name" value="Trans_reg_C"/>
    <property type="match status" value="1"/>
</dbReference>
<organism evidence="5 6">
    <name type="scientific">Alteromonas oceani</name>
    <dbReference type="NCBI Taxonomy" id="2071609"/>
    <lineage>
        <taxon>Bacteria</taxon>
        <taxon>Pseudomonadati</taxon>
        <taxon>Pseudomonadota</taxon>
        <taxon>Gammaproteobacteria</taxon>
        <taxon>Alteromonadales</taxon>
        <taxon>Alteromonadaceae</taxon>
        <taxon>Alteromonas/Salinimonas group</taxon>
        <taxon>Alteromonas</taxon>
    </lineage>
</organism>
<protein>
    <submittedName>
        <fullName evidence="5">Winged helix-turn-helix domain-containing protein</fullName>
    </submittedName>
</protein>
<dbReference type="SUPFAM" id="SSF46894">
    <property type="entry name" value="C-terminal effector domain of the bipartite response regulators"/>
    <property type="match status" value="1"/>
</dbReference>
<evidence type="ECO:0000256" key="2">
    <source>
        <dbReference type="PROSITE-ProRule" id="PRU01091"/>
    </source>
</evidence>
<dbReference type="PANTHER" id="PTHR12558:SF13">
    <property type="entry name" value="CELL DIVISION CYCLE PROTEIN 27 HOMOLOG"/>
    <property type="match status" value="1"/>
</dbReference>
<sequence>MSFNPPPGKGCFTINAIVVDIGDHTIRTGKDIRRIEPKAMHVLYLLACNAGDTVERGELLRDVWNGRVVVEEALTRIISQLRQALGDSQQRRLIQTVPKKGYRLRGEVNWQSTPLPTEPAPSADSKEAEVADVPAQEAMESPKDLAPAKQPEPQKALSPAPVVSKKALFVAAVLFVLVAVVVFTLNKTVTDDTTQADEQRISVAVLPLRQLSNDDDTLYFADGITEELTDSLTQNQNLDVPSRYSTLAVTSSDNNSLSDVASSLGVRYLVEGSVRRIDEEFKIAVRLIDADTDRVVWSESYTNTASSLFAIQQNIARRLNEALLPQTSDTEVAQASSPDNIEAYQYYLRGNYWLMNGKTSEWTYKSEAAFQQAVALAPDFAAAHGKLAYLYARHDFHDAFMPREEALQKASAAISTALRNNPQETNALLASVIIDTAAGNFSSAQTILDGILGRQPNHATALYIYSELELARNRFDAALSRAQQAYELDPLSPWINVNLAIVHFWRSDYQRALEAVQNAISIDSNYTWAYVWQAKIFHRQGQLNGAITSMLQSADIDSASEVNSAYTGLLYLEIGDEKQAEQWFRHTASLLGDTPQARFWQDLQRFTEPQQTTDVARQLMLELPLLDNRIFSLLPLLYQNYLQADDSEEAIRFLQSRIADTAPQVNVHNYRFYAALQALTPLPDETSEALQRLRTKIGDNAVPLLIYPLLNPAADQALQDIEDDGWLDYYWLINNTMTASNISERLQYQRQQAALQRQQMLPLKTTSEE</sequence>
<dbReference type="Gene3D" id="1.25.40.10">
    <property type="entry name" value="Tetratricopeptide repeat domain"/>
    <property type="match status" value="1"/>
</dbReference>
<dbReference type="Gene3D" id="1.10.10.10">
    <property type="entry name" value="Winged helix-like DNA-binding domain superfamily/Winged helix DNA-binding domain"/>
    <property type="match status" value="1"/>
</dbReference>
<dbReference type="SUPFAM" id="SSF52964">
    <property type="entry name" value="TolB, N-terminal domain"/>
    <property type="match status" value="1"/>
</dbReference>
<feature type="region of interest" description="Disordered" evidence="3">
    <location>
        <begin position="108"/>
        <end position="156"/>
    </location>
</feature>
<dbReference type="Proteomes" id="UP001595477">
    <property type="component" value="Unassembled WGS sequence"/>
</dbReference>
<keyword evidence="6" id="KW-1185">Reference proteome</keyword>
<dbReference type="Gene3D" id="3.40.50.10070">
    <property type="entry name" value="TolB, N-terminal domain"/>
    <property type="match status" value="1"/>
</dbReference>
<dbReference type="PROSITE" id="PS51755">
    <property type="entry name" value="OMPR_PHOB"/>
    <property type="match status" value="1"/>
</dbReference>